<evidence type="ECO:0000313" key="3">
    <source>
        <dbReference type="Proteomes" id="UP001521184"/>
    </source>
</evidence>
<dbReference type="EMBL" id="JAKEKT020000142">
    <property type="protein sequence ID" value="KAL1633896.1"/>
    <property type="molecule type" value="Genomic_DNA"/>
</dbReference>
<gene>
    <name evidence="2" type="ORF">SLS58_010885</name>
</gene>
<reference evidence="2 3" key="1">
    <citation type="journal article" date="2023" name="Plant Dis.">
        <title>First Report of Diplodia intermedia Causing Canker and Dieback Diseases on Apple Trees in Canada.</title>
        <authorList>
            <person name="Ellouze W."/>
            <person name="Ilyukhin E."/>
            <person name="Sulman M."/>
            <person name="Ali S."/>
        </authorList>
    </citation>
    <scope>NUCLEOTIDE SEQUENCE [LARGE SCALE GENOMIC DNA]</scope>
    <source>
        <strain evidence="2 3">M45-28</strain>
    </source>
</reference>
<accession>A0ABR3T3M3</accession>
<proteinExistence type="predicted"/>
<keyword evidence="3" id="KW-1185">Reference proteome</keyword>
<feature type="compositionally biased region" description="Basic and acidic residues" evidence="1">
    <location>
        <begin position="286"/>
        <end position="312"/>
    </location>
</feature>
<feature type="region of interest" description="Disordered" evidence="1">
    <location>
        <begin position="251"/>
        <end position="345"/>
    </location>
</feature>
<sequence length="345" mass="37650">MEKFVFAKAPPGDGARYRALQVQSEGMHFTLLARFVVTWRDTDTGFEQCLGDLSTDRHDSPPCFLALGLSVSQELLLYFHLPLKIHATSKGTRNIYLVVPAASFDMVDASTNSLELVSNPQETPALSKAGVEAGAELIHARFALQQPGFVLMTAGKAQKPVNERSRGLLLSLKSLSQARSFDLYVRNLESNADIVRKFLRAVSSGTCRSPEVDRKATFNGRPWGINAWDTYKLRDDETLSKVWNPLFDEAPPSYEATVQSPPGEPPRDDAAAGFQEEKGAASANLHEARDGSRGEDGAGDHGDLADGSEAHKTPHSKTTTTTTTASANEAHRQRRQPRQHGPPNA</sequence>
<name>A0ABR3T3M3_9PEZI</name>
<dbReference type="Proteomes" id="UP001521184">
    <property type="component" value="Unassembled WGS sequence"/>
</dbReference>
<evidence type="ECO:0000256" key="1">
    <source>
        <dbReference type="SAM" id="MobiDB-lite"/>
    </source>
</evidence>
<protein>
    <submittedName>
        <fullName evidence="2">Uncharacterized protein</fullName>
    </submittedName>
</protein>
<evidence type="ECO:0000313" key="2">
    <source>
        <dbReference type="EMBL" id="KAL1633896.1"/>
    </source>
</evidence>
<feature type="compositionally biased region" description="Basic and acidic residues" evidence="1">
    <location>
        <begin position="265"/>
        <end position="279"/>
    </location>
</feature>
<organism evidence="2 3">
    <name type="scientific">Diplodia intermedia</name>
    <dbReference type="NCBI Taxonomy" id="856260"/>
    <lineage>
        <taxon>Eukaryota</taxon>
        <taxon>Fungi</taxon>
        <taxon>Dikarya</taxon>
        <taxon>Ascomycota</taxon>
        <taxon>Pezizomycotina</taxon>
        <taxon>Dothideomycetes</taxon>
        <taxon>Dothideomycetes incertae sedis</taxon>
        <taxon>Botryosphaeriales</taxon>
        <taxon>Botryosphaeriaceae</taxon>
        <taxon>Diplodia</taxon>
    </lineage>
</organism>
<comment type="caution">
    <text evidence="2">The sequence shown here is derived from an EMBL/GenBank/DDBJ whole genome shotgun (WGS) entry which is preliminary data.</text>
</comment>